<feature type="chain" id="PRO_5012683975" description="PKD/REJ-like domain-containing protein" evidence="1">
    <location>
        <begin position="19"/>
        <end position="2087"/>
    </location>
</feature>
<evidence type="ECO:0000313" key="3">
    <source>
        <dbReference type="Proteomes" id="UP000187209"/>
    </source>
</evidence>
<protein>
    <recommendedName>
        <fullName evidence="4">PKD/REJ-like domain-containing protein</fullName>
    </recommendedName>
</protein>
<proteinExistence type="predicted"/>
<dbReference type="Proteomes" id="UP000187209">
    <property type="component" value="Unassembled WGS sequence"/>
</dbReference>
<organism evidence="2 3">
    <name type="scientific">Stentor coeruleus</name>
    <dbReference type="NCBI Taxonomy" id="5963"/>
    <lineage>
        <taxon>Eukaryota</taxon>
        <taxon>Sar</taxon>
        <taxon>Alveolata</taxon>
        <taxon>Ciliophora</taxon>
        <taxon>Postciliodesmatophora</taxon>
        <taxon>Heterotrichea</taxon>
        <taxon>Heterotrichida</taxon>
        <taxon>Stentoridae</taxon>
        <taxon>Stentor</taxon>
    </lineage>
</organism>
<evidence type="ECO:0008006" key="4">
    <source>
        <dbReference type="Google" id="ProtNLM"/>
    </source>
</evidence>
<name>A0A1R2CZM3_9CILI</name>
<evidence type="ECO:0000313" key="2">
    <source>
        <dbReference type="EMBL" id="OMJ94454.1"/>
    </source>
</evidence>
<keyword evidence="3" id="KW-1185">Reference proteome</keyword>
<feature type="signal peptide" evidence="1">
    <location>
        <begin position="1"/>
        <end position="18"/>
    </location>
</feature>
<evidence type="ECO:0000256" key="1">
    <source>
        <dbReference type="SAM" id="SignalP"/>
    </source>
</evidence>
<keyword evidence="1" id="KW-0732">Signal</keyword>
<dbReference type="OrthoDB" id="328009at2759"/>
<gene>
    <name evidence="2" type="ORF">SteCoe_2357</name>
</gene>
<reference evidence="2 3" key="1">
    <citation type="submission" date="2016-11" db="EMBL/GenBank/DDBJ databases">
        <title>The macronuclear genome of Stentor coeruleus: a giant cell with tiny introns.</title>
        <authorList>
            <person name="Slabodnick M."/>
            <person name="Ruby J.G."/>
            <person name="Reiff S.B."/>
            <person name="Swart E.C."/>
            <person name="Gosai S."/>
            <person name="Prabakaran S."/>
            <person name="Witkowska E."/>
            <person name="Larue G.E."/>
            <person name="Fisher S."/>
            <person name="Freeman R.M."/>
            <person name="Gunawardena J."/>
            <person name="Chu W."/>
            <person name="Stover N.A."/>
            <person name="Gregory B.D."/>
            <person name="Nowacki M."/>
            <person name="Derisi J."/>
            <person name="Roy S.W."/>
            <person name="Marshall W.F."/>
            <person name="Sood P."/>
        </authorList>
    </citation>
    <scope>NUCLEOTIDE SEQUENCE [LARGE SCALE GENOMIC DNA]</scope>
    <source>
        <strain evidence="2">WM001</strain>
    </source>
</reference>
<sequence length="2087" mass="241400">MVNFIMFFIFVLISFSSGHFFNFFEEILTPGDIYWPDYWVANNIETSSNHAGSDIMLTVHCRVSIDLPSSFEATLIIPKIQSNLTYQSEQYIGKGQNTKFYFLYYASEPGVLGPISLIIRDIPGGQIIASKAALGEIAIIDPMPTPENSLGIYFEYTSYKISDPAILRFSFPLPNSDIIGKYDYFILEIDKSFTYTKGEAKSTYYYPDISLDLIYNQGQSLIIYGLKESLSPSSTFYFTISGFLNPSCQKPQYSFLWTLSIKRFGTPTFLKIFTGNGPEQSLIPGTIKSPSWKLFNDYIDKSDYYAGLITFTELSFTLEHEIAWDGKLTINYYGVNINEYSSYPDHFQNLYQGNFIKVKISTPNCFLEIEEINSYSASFRFYSNIPKDAVITIYNFVTFTNTAYILSITTFNCDESRTECFVIDSINNYEFMKATEIILNQNSKSINNDASIYFTKSISDINSVFEVGDSGTYGLVLSFYNHVDFNSDYTVSVMFPMIIDNKSDLKKVAFDNWIYGLQTYSNNKYYSDTFNENERISVDYSKSLITFNISRSYNYGDYVNIYLGSEDEYGNKKNIYLPYFPTTDEDMFELVLKVKKSDSDIVYYLSKPIIFAENMQGEYSLNYFCLVEGIPGFPVKISFIPPFSFYHPDYNVHVSFYIYDNLGTGLGIDSYYDGNIYPHLGDYSVYYTHDSYFTLKMDRLKYDPLASDDENRISFIIPFQSLSANFWIHFDVAIYAVSENQRIKMAFQYYNEYIYVTETYTNENYEIISNDWEYENEIIKSFSEILSDHDESNDEYDYSVAISLGKGFRFTSNYITIGQLEVNFELMSDDNLLYFNTVGYIESVKLADKVNTDFTFKFKKKWFYPDIQNVYLAYVKGQAFTGLACEGKKAYGYEFLIPKFIYTDYTPLESNGYTFLNPTTEISISFLFTKTIYSNSKIEVLLNSDIFDFSNAYGYCVIGSYELYLICYINKCTSYRFMNSDVSDSMISITIKSVNLPIIDKPDIKTNPFVSVRAYFSDSSSNEYTIYTWTHIDDAEDEENETRFLFKKTLIKPPKFGEIWVFPTTKQSKSVHFGISFSSPYDLSYGAKIIISGENFNPDDYPQDNIGCNYKFSSSSINSNNELELEISSYIYANNNIYITKNKAFNLSDTNNESAQFHITIKYNGFIIVKSSEIINGLTFIIDDLPEIRIKKAEVLPEILNKGAKSDNSFLFSLNSYTDPSWIYCFEASIEYDAHPGDIFTIDGFDGLYYMNAKSNLSKEIFCTTDYWFICCNGFNTVIQADTTIDITIYLTNPATDKAFWNFYIINDQFTSIVLPKYNVEVEFIDIPENLADIYYVSFQPNYSQNVFSNVMIEARIEASFEGNSFIYFKFPYPFDLELYNPGFIGCYADYSRGNNNNFAECKVKRNIVIINIYNTITLTKDYWTIFYFQNVVIPPYGLKRDSLYDEEIDYYDLWVGKFSLSFLESNQASETQYKFIGQSFSNINAAFTGFQENEYQPLIINEGNPIIICPGVYSSYISITVKDDFNAYYVIIYPNQINNEIFYFDRSSYRLDLDNPRAYFRVGTPSNTSEGIYYLSWSIEESGLNSKKSYYKAPPLTKIQVFYNDPYNITIQTNLSIKPKTTSLPFYIKFEEVLPFNKLELYLNAEPVEYTSITITPYPILMKPRENLTYFTIYCDNCILGNTYYFTYELSGDNKNAFNIVSDGFFTANFNPANEISCSIYPSFISQVSVSVVISASQDAVFYWALMSKSLYDSDQENSSLEKIKNTSKPLIGNLENIGTTLEDQEYEYINKMILQDQSNYTWEEYSWSLYKYAQTSTYFASINTCKSEEPQIVYIFNHLIAGTEYILVAYVYDYNGNVIESYNDFSTSDLLRHAKVKIYFNTISPVNLQNTIKVMSHVYKSDIRRFFIGKTSVRKLDNFVAEIVFFSSFFSVNSPINVVNFYQNMLKTPLIIAGLPVKEANYTEDFPSEIESPDLQGNVSSDYGIIDVIFEFKSTVNGIFYCGIIRENSRSKMLVFEILLNFYKGFNESDSYKCIEVMKNEQAVFKHTFYAIENKITFILECSFCDDYPIWPTCINLYEYSFLNY</sequence>
<dbReference type="EMBL" id="MPUH01000026">
    <property type="protein sequence ID" value="OMJ94454.1"/>
    <property type="molecule type" value="Genomic_DNA"/>
</dbReference>
<accession>A0A1R2CZM3</accession>
<comment type="caution">
    <text evidence="2">The sequence shown here is derived from an EMBL/GenBank/DDBJ whole genome shotgun (WGS) entry which is preliminary data.</text>
</comment>